<dbReference type="InterPro" id="IPR058353">
    <property type="entry name" value="DUF8040"/>
</dbReference>
<organism evidence="10">
    <name type="scientific">Diabrotica virgifera virgifera</name>
    <name type="common">western corn rootworm</name>
    <dbReference type="NCBI Taxonomy" id="50390"/>
    <lineage>
        <taxon>Eukaryota</taxon>
        <taxon>Metazoa</taxon>
        <taxon>Ecdysozoa</taxon>
        <taxon>Arthropoda</taxon>
        <taxon>Hexapoda</taxon>
        <taxon>Insecta</taxon>
        <taxon>Pterygota</taxon>
        <taxon>Neoptera</taxon>
        <taxon>Endopterygota</taxon>
        <taxon>Coleoptera</taxon>
        <taxon>Polyphaga</taxon>
        <taxon>Cucujiformia</taxon>
        <taxon>Chrysomeloidea</taxon>
        <taxon>Chrysomelidae</taxon>
        <taxon>Galerucinae</taxon>
        <taxon>Diabroticina</taxon>
        <taxon>Diabroticites</taxon>
        <taxon>Diabrotica</taxon>
    </lineage>
</organism>
<dbReference type="GO" id="GO:0046872">
    <property type="term" value="F:metal ion binding"/>
    <property type="evidence" value="ECO:0007669"/>
    <property type="project" value="UniProtKB-KW"/>
</dbReference>
<comment type="subcellular location">
    <subcellularLocation>
        <location evidence="2">Nucleus</location>
    </subcellularLocation>
</comment>
<dbReference type="InterPro" id="IPR027806">
    <property type="entry name" value="HARBI1_dom"/>
</dbReference>
<keyword evidence="5" id="KW-0479">Metal-binding</keyword>
<keyword evidence="4" id="KW-0540">Nuclease</keyword>
<dbReference type="InParanoid" id="A0A6P7GUG0"/>
<dbReference type="GO" id="GO:0005634">
    <property type="term" value="C:nucleus"/>
    <property type="evidence" value="ECO:0007669"/>
    <property type="project" value="UniProtKB-SubCell"/>
</dbReference>
<evidence type="ECO:0000259" key="8">
    <source>
        <dbReference type="Pfam" id="PF13359"/>
    </source>
</evidence>
<evidence type="ECO:0000256" key="6">
    <source>
        <dbReference type="ARBA" id="ARBA00022801"/>
    </source>
</evidence>
<name>A0A6P7GUG0_DIAVI</name>
<evidence type="ECO:0000256" key="5">
    <source>
        <dbReference type="ARBA" id="ARBA00022723"/>
    </source>
</evidence>
<feature type="domain" description="DUF8040" evidence="9">
    <location>
        <begin position="52"/>
        <end position="131"/>
    </location>
</feature>
<comment type="cofactor">
    <cofactor evidence="1">
        <name>a divalent metal cation</name>
        <dbReference type="ChEBI" id="CHEBI:60240"/>
    </cofactor>
</comment>
<keyword evidence="6" id="KW-0378">Hydrolase</keyword>
<feature type="domain" description="DDE Tnp4" evidence="8">
    <location>
        <begin position="166"/>
        <end position="224"/>
    </location>
</feature>
<dbReference type="Pfam" id="PF13359">
    <property type="entry name" value="DDE_Tnp_4"/>
    <property type="match status" value="1"/>
</dbReference>
<dbReference type="InterPro" id="IPR045249">
    <property type="entry name" value="HARBI1-like"/>
</dbReference>
<accession>A0A6P7GUG0</accession>
<keyword evidence="7" id="KW-0539">Nucleus</keyword>
<evidence type="ECO:0000259" key="9">
    <source>
        <dbReference type="Pfam" id="PF26138"/>
    </source>
</evidence>
<dbReference type="Pfam" id="PF26138">
    <property type="entry name" value="DUF8040"/>
    <property type="match status" value="1"/>
</dbReference>
<gene>
    <name evidence="10" type="primary">LOC114346854</name>
</gene>
<comment type="similarity">
    <text evidence="3">Belongs to the HARBI1 family.</text>
</comment>
<dbReference type="RefSeq" id="XP_028153396.1">
    <property type="nucleotide sequence ID" value="XM_028297595.1"/>
</dbReference>
<evidence type="ECO:0000313" key="10">
    <source>
        <dbReference type="RefSeq" id="XP_028153396.1"/>
    </source>
</evidence>
<dbReference type="GO" id="GO:0016787">
    <property type="term" value="F:hydrolase activity"/>
    <property type="evidence" value="ECO:0007669"/>
    <property type="project" value="UniProtKB-KW"/>
</dbReference>
<evidence type="ECO:0000256" key="7">
    <source>
        <dbReference type="ARBA" id="ARBA00023242"/>
    </source>
</evidence>
<dbReference type="AlphaFoldDB" id="A0A6P7GUG0"/>
<sequence>MILLELLENRVNRNEIGEAVEMLAAPGDIVENERVIPFRNEGYYEEVIPNYTSDDFQSHFRMARGTFQSLLNVLQMRRGEIDGEKVDFEKKVLFTIWMLSKPGSFIAAGDRFDLAKSTSHEVFISIVNLLVSVRMEYIQWPDYDERQRISRTLKAKSGIPRIAGAIDGCHIAIKAPPRNANDYYNRNNYHSVILKAVCNDNKPFTDVFVGVPGRVHDARVFRNRLSSSSSFSSGSTTNSSSSSN</sequence>
<protein>
    <submittedName>
        <fullName evidence="10">Nuclease HARBI1</fullName>
    </submittedName>
</protein>
<reference evidence="10" key="1">
    <citation type="submission" date="2025-08" db="UniProtKB">
        <authorList>
            <consortium name="RefSeq"/>
        </authorList>
    </citation>
    <scope>IDENTIFICATION</scope>
    <source>
        <tissue evidence="10">Whole insect</tissue>
    </source>
</reference>
<proteinExistence type="inferred from homology"/>
<dbReference type="PANTHER" id="PTHR22930:SF292">
    <property type="entry name" value="DDE TNP4 DOMAIN-CONTAINING PROTEIN"/>
    <property type="match status" value="1"/>
</dbReference>
<evidence type="ECO:0000256" key="3">
    <source>
        <dbReference type="ARBA" id="ARBA00006958"/>
    </source>
</evidence>
<evidence type="ECO:0000256" key="4">
    <source>
        <dbReference type="ARBA" id="ARBA00022722"/>
    </source>
</evidence>
<evidence type="ECO:0000256" key="1">
    <source>
        <dbReference type="ARBA" id="ARBA00001968"/>
    </source>
</evidence>
<dbReference type="GO" id="GO:0004518">
    <property type="term" value="F:nuclease activity"/>
    <property type="evidence" value="ECO:0007669"/>
    <property type="project" value="UniProtKB-KW"/>
</dbReference>
<dbReference type="PANTHER" id="PTHR22930">
    <property type="match status" value="1"/>
</dbReference>
<evidence type="ECO:0000256" key="2">
    <source>
        <dbReference type="ARBA" id="ARBA00004123"/>
    </source>
</evidence>